<dbReference type="PROSITE" id="PS00791">
    <property type="entry name" value="RECEPTOR_TYR_KIN_V_2"/>
    <property type="match status" value="1"/>
</dbReference>
<dbReference type="Gene3D" id="2.60.40.10">
    <property type="entry name" value="Immunoglobulins"/>
    <property type="match status" value="2"/>
</dbReference>
<dbReference type="PROSITE" id="PS51550">
    <property type="entry name" value="EPH_LBD"/>
    <property type="match status" value="1"/>
</dbReference>
<feature type="chain" id="PRO_5015091063" description="receptor protein-tyrosine kinase" evidence="22">
    <location>
        <begin position="23"/>
        <end position="1006"/>
    </location>
</feature>
<evidence type="ECO:0000256" key="22">
    <source>
        <dbReference type="SAM" id="SignalP"/>
    </source>
</evidence>
<dbReference type="InterPro" id="IPR000719">
    <property type="entry name" value="Prot_kinase_dom"/>
</dbReference>
<dbReference type="SUPFAM" id="SSF56112">
    <property type="entry name" value="Protein kinase-like (PK-like)"/>
    <property type="match status" value="1"/>
</dbReference>
<feature type="binding site" evidence="18">
    <location>
        <begin position="652"/>
        <end position="660"/>
    </location>
    <ligand>
        <name>ATP</name>
        <dbReference type="ChEBI" id="CHEBI:30616"/>
    </ligand>
</feature>
<dbReference type="InterPro" id="IPR036116">
    <property type="entry name" value="FN3_sf"/>
</dbReference>
<dbReference type="AlphaFoldDB" id="F6QR87"/>
<feature type="active site" description="Proton acceptor" evidence="17">
    <location>
        <position position="766"/>
    </location>
</feature>
<evidence type="ECO:0000256" key="16">
    <source>
        <dbReference type="ARBA" id="ARBA00023180"/>
    </source>
</evidence>
<dbReference type="STRING" id="7719.ENSCINP00000025214"/>
<dbReference type="SMART" id="SM00615">
    <property type="entry name" value="EPH_lbd"/>
    <property type="match status" value="1"/>
</dbReference>
<evidence type="ECO:0000256" key="2">
    <source>
        <dbReference type="ARBA" id="ARBA00011902"/>
    </source>
</evidence>
<dbReference type="CDD" id="cd00063">
    <property type="entry name" value="FN3"/>
    <property type="match status" value="2"/>
</dbReference>
<dbReference type="InterPro" id="IPR027936">
    <property type="entry name" value="Eph_TM"/>
</dbReference>
<dbReference type="GO" id="GO:0005003">
    <property type="term" value="F:ephrin receptor activity"/>
    <property type="evidence" value="ECO:0007669"/>
    <property type="project" value="InterPro"/>
</dbReference>
<keyword evidence="12 21" id="KW-1133">Transmembrane helix</keyword>
<dbReference type="CDD" id="cd10319">
    <property type="entry name" value="EphR_LBD"/>
    <property type="match status" value="1"/>
</dbReference>
<dbReference type="SUPFAM" id="SSF47769">
    <property type="entry name" value="SAM/Pointed domain"/>
    <property type="match status" value="1"/>
</dbReference>
<feature type="domain" description="Eph LBD" evidence="26">
    <location>
        <begin position="24"/>
        <end position="199"/>
    </location>
</feature>
<dbReference type="GO" id="GO:0043235">
    <property type="term" value="C:receptor complex"/>
    <property type="evidence" value="ECO:0000318"/>
    <property type="project" value="GO_Central"/>
</dbReference>
<evidence type="ECO:0000256" key="1">
    <source>
        <dbReference type="ARBA" id="ARBA00004251"/>
    </source>
</evidence>
<dbReference type="FunFam" id="2.10.50.10:FF:000001">
    <property type="entry name" value="Ephrin type-A receptor 5"/>
    <property type="match status" value="1"/>
</dbReference>
<feature type="signal peptide" evidence="22">
    <location>
        <begin position="1"/>
        <end position="22"/>
    </location>
</feature>
<dbReference type="Pfam" id="PF07699">
    <property type="entry name" value="Ephrin_rec_like"/>
    <property type="match status" value="1"/>
</dbReference>
<keyword evidence="28" id="KW-1185">Reference proteome</keyword>
<reference evidence="27" key="3">
    <citation type="submission" date="2025-08" db="UniProtKB">
        <authorList>
            <consortium name="Ensembl"/>
        </authorList>
    </citation>
    <scope>IDENTIFICATION</scope>
</reference>
<comment type="subcellular location">
    <subcellularLocation>
        <location evidence="1">Cell membrane</location>
        <topology evidence="1">Single-pass type I membrane protein</topology>
    </subcellularLocation>
</comment>
<dbReference type="InterPro" id="IPR001090">
    <property type="entry name" value="Ephrin_rcpt_lig-bd_dom"/>
</dbReference>
<dbReference type="Gene3D" id="2.60.120.260">
    <property type="entry name" value="Galactose-binding domain-like"/>
    <property type="match status" value="1"/>
</dbReference>
<dbReference type="InterPro" id="IPR008266">
    <property type="entry name" value="Tyr_kinase_AS"/>
</dbReference>
<dbReference type="PIRSF" id="PIRSF000666">
    <property type="entry name" value="TyrPK_ephrin_receptor"/>
    <property type="match status" value="1"/>
</dbReference>
<evidence type="ECO:0000313" key="27">
    <source>
        <dbReference type="Ensembl" id="ENSCINP00000025214.2"/>
    </source>
</evidence>
<dbReference type="PANTHER" id="PTHR46877">
    <property type="entry name" value="EPH RECEPTOR A5"/>
    <property type="match status" value="1"/>
</dbReference>
<dbReference type="InterPro" id="IPR050449">
    <property type="entry name" value="Ephrin_rcpt_TKs"/>
</dbReference>
<keyword evidence="10" id="KW-0418">Kinase</keyword>
<evidence type="ECO:0000256" key="15">
    <source>
        <dbReference type="ARBA" id="ARBA00023170"/>
    </source>
</evidence>
<keyword evidence="3" id="KW-1003">Cell membrane</keyword>
<keyword evidence="5" id="KW-0808">Transferase</keyword>
<feature type="disulfide bond" evidence="19">
    <location>
        <begin position="65"/>
        <end position="181"/>
    </location>
</feature>
<dbReference type="FunFam" id="3.30.200.20:FF:000143">
    <property type="entry name" value="Ephrin type-B receptor 6"/>
    <property type="match status" value="1"/>
</dbReference>
<dbReference type="InterPro" id="IPR008979">
    <property type="entry name" value="Galactose-bd-like_sf"/>
</dbReference>
<evidence type="ECO:0000256" key="9">
    <source>
        <dbReference type="ARBA" id="ARBA00022741"/>
    </source>
</evidence>
<accession>A0A1W5B993</accession>
<evidence type="ECO:0000256" key="6">
    <source>
        <dbReference type="ARBA" id="ARBA00022692"/>
    </source>
</evidence>
<dbReference type="Gene3D" id="2.10.50.10">
    <property type="entry name" value="Tumor Necrosis Factor Receptor, subunit A, domain 2"/>
    <property type="match status" value="1"/>
</dbReference>
<evidence type="ECO:0000259" key="23">
    <source>
        <dbReference type="PROSITE" id="PS50011"/>
    </source>
</evidence>
<evidence type="ECO:0000256" key="7">
    <source>
        <dbReference type="ARBA" id="ARBA00022729"/>
    </source>
</evidence>
<dbReference type="InterPro" id="IPR001245">
    <property type="entry name" value="Ser-Thr/Tyr_kinase_cat_dom"/>
</dbReference>
<feature type="transmembrane region" description="Helical" evidence="21">
    <location>
        <begin position="566"/>
        <end position="587"/>
    </location>
</feature>
<dbReference type="GO" id="GO:0007169">
    <property type="term" value="P:cell surface receptor protein tyrosine kinase signaling pathway"/>
    <property type="evidence" value="ECO:0000318"/>
    <property type="project" value="GO_Central"/>
</dbReference>
<dbReference type="Gene3D" id="1.10.510.10">
    <property type="entry name" value="Transferase(Phosphotransferase) domain 1"/>
    <property type="match status" value="1"/>
</dbReference>
<protein>
    <recommendedName>
        <fullName evidence="2">receptor protein-tyrosine kinase</fullName>
        <ecNumber evidence="2">2.7.10.1</ecNumber>
    </recommendedName>
</protein>
<keyword evidence="13 21" id="KW-0472">Membrane</keyword>
<dbReference type="SMART" id="SM00060">
    <property type="entry name" value="FN3"/>
    <property type="match status" value="2"/>
</dbReference>
<dbReference type="SUPFAM" id="SSF49265">
    <property type="entry name" value="Fibronectin type III"/>
    <property type="match status" value="1"/>
</dbReference>
<keyword evidence="19" id="KW-1015">Disulfide bond</keyword>
<evidence type="ECO:0000259" key="26">
    <source>
        <dbReference type="PROSITE" id="PS51550"/>
    </source>
</evidence>
<dbReference type="Pfam" id="PF01404">
    <property type="entry name" value="Ephrin_lbd"/>
    <property type="match status" value="1"/>
</dbReference>
<keyword evidence="4" id="KW-0597">Phosphoprotein</keyword>
<keyword evidence="11 18" id="KW-0067">ATP-binding</keyword>
<dbReference type="GO" id="GO:0005886">
    <property type="term" value="C:plasma membrane"/>
    <property type="evidence" value="ECO:0000318"/>
    <property type="project" value="GO_Central"/>
</dbReference>
<evidence type="ECO:0000256" key="20">
    <source>
        <dbReference type="PROSITE-ProRule" id="PRU10141"/>
    </source>
</evidence>
<dbReference type="PROSITE" id="PS50853">
    <property type="entry name" value="FN3"/>
    <property type="match status" value="2"/>
</dbReference>
<feature type="domain" description="SAM" evidence="24">
    <location>
        <begin position="931"/>
        <end position="995"/>
    </location>
</feature>
<dbReference type="SMART" id="SM00219">
    <property type="entry name" value="TyrKc"/>
    <property type="match status" value="1"/>
</dbReference>
<evidence type="ECO:0000256" key="19">
    <source>
        <dbReference type="PIRSR" id="PIRSR000666-3"/>
    </source>
</evidence>
<dbReference type="EMBL" id="EAAA01000050">
    <property type="status" value="NOT_ANNOTATED_CDS"/>
    <property type="molecule type" value="Genomic_DNA"/>
</dbReference>
<dbReference type="OMA" id="NTETRMI"/>
<keyword evidence="15" id="KW-0675">Receptor</keyword>
<dbReference type="InterPro" id="IPR003961">
    <property type="entry name" value="FN3_dom"/>
</dbReference>
<dbReference type="PROSITE" id="PS50105">
    <property type="entry name" value="SAM_DOMAIN"/>
    <property type="match status" value="1"/>
</dbReference>
<dbReference type="InterPro" id="IPR001426">
    <property type="entry name" value="Tyr_kinase_rcpt_V_CS"/>
</dbReference>
<evidence type="ECO:0000256" key="5">
    <source>
        <dbReference type="ARBA" id="ARBA00022679"/>
    </source>
</evidence>
<dbReference type="InterPro" id="IPR017441">
    <property type="entry name" value="Protein_kinase_ATP_BS"/>
</dbReference>
<evidence type="ECO:0000259" key="24">
    <source>
        <dbReference type="PROSITE" id="PS50105"/>
    </source>
</evidence>
<dbReference type="Gene3D" id="2.60.40.1770">
    <property type="entry name" value="ephrin a2 ectodomain"/>
    <property type="match status" value="1"/>
</dbReference>
<evidence type="ECO:0000256" key="21">
    <source>
        <dbReference type="SAM" id="Phobius"/>
    </source>
</evidence>
<dbReference type="Gene3D" id="1.10.150.50">
    <property type="entry name" value="Transcription Factor, Ets-1"/>
    <property type="match status" value="1"/>
</dbReference>
<dbReference type="InterPro" id="IPR001660">
    <property type="entry name" value="SAM"/>
</dbReference>
<dbReference type="PROSITE" id="PS50011">
    <property type="entry name" value="PROTEIN_KINASE_DOM"/>
    <property type="match status" value="1"/>
</dbReference>
<reference evidence="27" key="4">
    <citation type="submission" date="2025-09" db="UniProtKB">
        <authorList>
            <consortium name="Ensembl"/>
        </authorList>
    </citation>
    <scope>IDENTIFICATION</scope>
</reference>
<dbReference type="PANTHER" id="PTHR46877:SF14">
    <property type="entry name" value="RECEPTOR PROTEIN-TYROSINE KINASE"/>
    <property type="match status" value="1"/>
</dbReference>
<evidence type="ECO:0000256" key="12">
    <source>
        <dbReference type="ARBA" id="ARBA00022989"/>
    </source>
</evidence>
<dbReference type="SMART" id="SM01411">
    <property type="entry name" value="Ephrin_rec_like"/>
    <property type="match status" value="1"/>
</dbReference>
<keyword evidence="8" id="KW-0677">Repeat</keyword>
<dbReference type="InterPro" id="IPR016257">
    <property type="entry name" value="Tyr_kinase_ephrin_rcpt"/>
</dbReference>
<organism evidence="27 28">
    <name type="scientific">Ciona intestinalis</name>
    <name type="common">Transparent sea squirt</name>
    <name type="synonym">Ascidia intestinalis</name>
    <dbReference type="NCBI Taxonomy" id="7719"/>
    <lineage>
        <taxon>Eukaryota</taxon>
        <taxon>Metazoa</taxon>
        <taxon>Chordata</taxon>
        <taxon>Tunicata</taxon>
        <taxon>Ascidiacea</taxon>
        <taxon>Phlebobranchia</taxon>
        <taxon>Cionidae</taxon>
        <taxon>Ciona</taxon>
    </lineage>
</organism>
<dbReference type="FunFam" id="2.60.40.10:FF:000059">
    <property type="entry name" value="Ephrin type-A receptor 6"/>
    <property type="match status" value="1"/>
</dbReference>
<dbReference type="SUPFAM" id="SSF49785">
    <property type="entry name" value="Galactose-binding domain-like"/>
    <property type="match status" value="1"/>
</dbReference>
<feature type="domain" description="Fibronectin type-III" evidence="25">
    <location>
        <begin position="437"/>
        <end position="525"/>
    </location>
</feature>
<keyword evidence="14" id="KW-0829">Tyrosine-protein kinase</keyword>
<feature type="binding site" evidence="18 20">
    <location>
        <position position="673"/>
    </location>
    <ligand>
        <name>ATP</name>
        <dbReference type="ChEBI" id="CHEBI:30616"/>
    </ligand>
</feature>
<dbReference type="Gene3D" id="3.30.200.20">
    <property type="entry name" value="Phosphorylase Kinase, domain 1"/>
    <property type="match status" value="1"/>
</dbReference>
<evidence type="ECO:0000313" key="28">
    <source>
        <dbReference type="Proteomes" id="UP000008144"/>
    </source>
</evidence>
<dbReference type="Ensembl" id="ENSCINT00000025460.2">
    <property type="protein sequence ID" value="ENSCINP00000025214.2"/>
    <property type="gene ID" value="ENSCING00000002625.3"/>
</dbReference>
<feature type="domain" description="Protein kinase" evidence="23">
    <location>
        <begin position="646"/>
        <end position="905"/>
    </location>
</feature>
<dbReference type="Pfam" id="PF00041">
    <property type="entry name" value="fn3"/>
    <property type="match status" value="2"/>
</dbReference>
<keyword evidence="6 21" id="KW-0812">Transmembrane</keyword>
<dbReference type="InParanoid" id="F6QR87"/>
<dbReference type="Pfam" id="PF25599">
    <property type="entry name" value="Ephrin_CRD"/>
    <property type="match status" value="1"/>
</dbReference>
<dbReference type="InterPro" id="IPR013761">
    <property type="entry name" value="SAM/pointed_sf"/>
</dbReference>
<dbReference type="InterPro" id="IPR011641">
    <property type="entry name" value="Tyr-kin_ephrin_A/B_rcpt-like"/>
</dbReference>
<dbReference type="InterPro" id="IPR020635">
    <property type="entry name" value="Tyr_kinase_cat_dom"/>
</dbReference>
<dbReference type="Pfam" id="PF07647">
    <property type="entry name" value="SAM_2"/>
    <property type="match status" value="1"/>
</dbReference>
<dbReference type="HOGENOM" id="CLU_000288_141_4_1"/>
<evidence type="ECO:0000256" key="13">
    <source>
        <dbReference type="ARBA" id="ARBA00023136"/>
    </source>
</evidence>
<dbReference type="FunFam" id="1.10.510.10:FF:000268">
    <property type="entry name" value="Receptor protein-tyrosine kinase"/>
    <property type="match status" value="1"/>
</dbReference>
<sequence length="1006" mass="112629">MDYLAVLIPLIIGLTNLQSISSEEVTILDTTQATSDLGWTASGTGWTELTNHDETDADLRTFQVCHIRSPHQNNWLKTNFINVTTTQRVYVEIKFTIRSCDGIRGVVSCKETFNLYYLESNHKNDRRSLRLNEDTYTKVDTIAADERFKPDTRVEANTETRMISPIRSRGLYIAFQDTGACMSIMHVRVYYKSCQETLRGLAIFPPTVSGPMMTSLVDVPGQCVPNSATMKNTKAPSLHCNGEGEWLVPTGSCSCNPGYEPNNQLTECNQCSVGRFKHEVGNVPCQPCPARSFNVNFASTMCMCISGYYRSPGDRPDAPCTRTPSKPSTLESSVNKTSVKLTWVEPRKSGGRTDITYSVTCERCDATYTLCSRCGEGADFIPGRTRLTKGSLLVRDLAPHTDYKFKVYSFNGVSGVSGLRPAFAEIRIRTNQAAPSAVQPVRVVMATSAEVLLQWSPPRYSSNPILDYQIQYSSIHGLFTNVTTKTTYKLSNLSPSTSYIVQVRARSKVGYGLYSRASAFRTKPVKSSTAHYVLTNPHGASVDIDGGNDNMVHDTTVKPSSNHNRLVVAVCVACSFLVITLCALLILCGRRNRYAKAVESDLEKYPGFINSSVDLLSTRTYVDPSTYEDPYNAVKEFAKEIDFKLVNIEQVIGRGEFGEVCKGTFFNKCVAIKTLKVGYNTQERSDFLGEASIMGQFDHPNVIRLEGVVTKSRPLMIITEFMENGSLDAFLRNQEGKIPSAQLTEMLLSIAQGMEYLSNMGYVHRDLAARNILVNSNLVCKVSDFGLSRVLEQLEEDDVAMYTTRGGMIPIRWTSPEAITMRTFSTSSDVWSFGIVMWEVMSFGERPYWEMSNQDVVQFVDSGYRLPPPCYCPRIIHSVMLECWKRDRTQRPNFSHLVTLLDRFLLEADCLTDTINNRPFRDQDDCIPEMLDLSSLGQWLEQMHMLKYKQTMMRHGCVTAEQIIRLTASGLAHMGFSDMNDVNTVLREADLLRQKIEEVGNVGVAV</sequence>
<dbReference type="GO" id="GO:0005524">
    <property type="term" value="F:ATP binding"/>
    <property type="evidence" value="ECO:0007669"/>
    <property type="project" value="UniProtKB-UniRule"/>
</dbReference>
<keyword evidence="16" id="KW-0325">Glycoprotein</keyword>
<dbReference type="PRINTS" id="PR00014">
    <property type="entry name" value="FNTYPEIII"/>
</dbReference>
<accession>F6QR87</accession>
<dbReference type="GO" id="GO:0004714">
    <property type="term" value="F:transmembrane receptor protein tyrosine kinase activity"/>
    <property type="evidence" value="ECO:0000318"/>
    <property type="project" value="GO_Central"/>
</dbReference>
<dbReference type="InterPro" id="IPR013783">
    <property type="entry name" value="Ig-like_fold"/>
</dbReference>
<dbReference type="InterPro" id="IPR011009">
    <property type="entry name" value="Kinase-like_dom_sf"/>
</dbReference>
<proteinExistence type="predicted"/>
<evidence type="ECO:0000256" key="18">
    <source>
        <dbReference type="PIRSR" id="PIRSR000666-2"/>
    </source>
</evidence>
<evidence type="ECO:0000256" key="3">
    <source>
        <dbReference type="ARBA" id="ARBA00022475"/>
    </source>
</evidence>
<name>F6QR87_CIOIN</name>
<evidence type="ECO:0000259" key="25">
    <source>
        <dbReference type="PROSITE" id="PS50853"/>
    </source>
</evidence>
<feature type="domain" description="Fibronectin type-III" evidence="25">
    <location>
        <begin position="323"/>
        <end position="433"/>
    </location>
</feature>
<evidence type="ECO:0000256" key="10">
    <source>
        <dbReference type="ARBA" id="ARBA00022777"/>
    </source>
</evidence>
<dbReference type="EC" id="2.7.10.1" evidence="2"/>
<evidence type="ECO:0000256" key="14">
    <source>
        <dbReference type="ARBA" id="ARBA00023137"/>
    </source>
</evidence>
<keyword evidence="9 18" id="KW-0547">Nucleotide-binding</keyword>
<evidence type="ECO:0000256" key="11">
    <source>
        <dbReference type="ARBA" id="ARBA00022840"/>
    </source>
</evidence>
<feature type="disulfide bond" evidence="19">
    <location>
        <begin position="100"/>
        <end position="109"/>
    </location>
</feature>
<dbReference type="PROSITE" id="PS00107">
    <property type="entry name" value="PROTEIN_KINASE_ATP"/>
    <property type="match status" value="1"/>
</dbReference>
<evidence type="ECO:0000256" key="17">
    <source>
        <dbReference type="PIRSR" id="PIRSR000666-1"/>
    </source>
</evidence>
<dbReference type="Proteomes" id="UP000008144">
    <property type="component" value="Chromosome 1"/>
</dbReference>
<dbReference type="Pfam" id="PF14575">
    <property type="entry name" value="EphA2_TM"/>
    <property type="match status" value="1"/>
</dbReference>
<dbReference type="Pfam" id="PF07714">
    <property type="entry name" value="PK_Tyr_Ser-Thr"/>
    <property type="match status" value="1"/>
</dbReference>
<reference evidence="28" key="1">
    <citation type="journal article" date="2002" name="Science">
        <title>The draft genome of Ciona intestinalis: insights into chordate and vertebrate origins.</title>
        <authorList>
            <person name="Dehal P."/>
            <person name="Satou Y."/>
            <person name="Campbell R.K."/>
            <person name="Chapman J."/>
            <person name="Degnan B."/>
            <person name="De Tomaso A."/>
            <person name="Davidson B."/>
            <person name="Di Gregorio A."/>
            <person name="Gelpke M."/>
            <person name="Goodstein D.M."/>
            <person name="Harafuji N."/>
            <person name="Hastings K.E."/>
            <person name="Ho I."/>
            <person name="Hotta K."/>
            <person name="Huang W."/>
            <person name="Kawashima T."/>
            <person name="Lemaire P."/>
            <person name="Martinez D."/>
            <person name="Meinertzhagen I.A."/>
            <person name="Necula S."/>
            <person name="Nonaka M."/>
            <person name="Putnam N."/>
            <person name="Rash S."/>
            <person name="Saiga H."/>
            <person name="Satake M."/>
            <person name="Terry A."/>
            <person name="Yamada L."/>
            <person name="Wang H.G."/>
            <person name="Awazu S."/>
            <person name="Azumi K."/>
            <person name="Boore J."/>
            <person name="Branno M."/>
            <person name="Chin-Bow S."/>
            <person name="DeSantis R."/>
            <person name="Doyle S."/>
            <person name="Francino P."/>
            <person name="Keys D.N."/>
            <person name="Haga S."/>
            <person name="Hayashi H."/>
            <person name="Hino K."/>
            <person name="Imai K.S."/>
            <person name="Inaba K."/>
            <person name="Kano S."/>
            <person name="Kobayashi K."/>
            <person name="Kobayashi M."/>
            <person name="Lee B.I."/>
            <person name="Makabe K.W."/>
            <person name="Manohar C."/>
            <person name="Matassi G."/>
            <person name="Medina M."/>
            <person name="Mochizuki Y."/>
            <person name="Mount S."/>
            <person name="Morishita T."/>
            <person name="Miura S."/>
            <person name="Nakayama A."/>
            <person name="Nishizaka S."/>
            <person name="Nomoto H."/>
            <person name="Ohta F."/>
            <person name="Oishi K."/>
            <person name="Rigoutsos I."/>
            <person name="Sano M."/>
            <person name="Sasaki A."/>
            <person name="Sasakura Y."/>
            <person name="Shoguchi E."/>
            <person name="Shin-i T."/>
            <person name="Spagnuolo A."/>
            <person name="Stainier D."/>
            <person name="Suzuki M.M."/>
            <person name="Tassy O."/>
            <person name="Takatori N."/>
            <person name="Tokuoka M."/>
            <person name="Yagi K."/>
            <person name="Yoshizaki F."/>
            <person name="Wada S."/>
            <person name="Zhang C."/>
            <person name="Hyatt P.D."/>
            <person name="Larimer F."/>
            <person name="Detter C."/>
            <person name="Doggett N."/>
            <person name="Glavina T."/>
            <person name="Hawkins T."/>
            <person name="Richardson P."/>
            <person name="Lucas S."/>
            <person name="Kohara Y."/>
            <person name="Levine M."/>
            <person name="Satoh N."/>
            <person name="Rokhsar D.S."/>
        </authorList>
    </citation>
    <scope>NUCLEOTIDE SEQUENCE [LARGE SCALE GENOMIC DNA]</scope>
</reference>
<keyword evidence="7 22" id="KW-0732">Signal</keyword>
<dbReference type="PROSITE" id="PS00109">
    <property type="entry name" value="PROTEIN_KINASE_TYR"/>
    <property type="match status" value="1"/>
</dbReference>
<reference evidence="27" key="2">
    <citation type="journal article" date="2008" name="Genome Biol.">
        <title>Improved genome assembly and evidence-based global gene model set for the chordate Ciona intestinalis: new insight into intron and operon populations.</title>
        <authorList>
            <person name="Satou Y."/>
            <person name="Mineta K."/>
            <person name="Ogasawara M."/>
            <person name="Sasakura Y."/>
            <person name="Shoguchi E."/>
            <person name="Ueno K."/>
            <person name="Yamada L."/>
            <person name="Matsumoto J."/>
            <person name="Wasserscheid J."/>
            <person name="Dewar K."/>
            <person name="Wiley G.B."/>
            <person name="Macmil S.L."/>
            <person name="Roe B.A."/>
            <person name="Zeller R.W."/>
            <person name="Hastings K.E."/>
            <person name="Lemaire P."/>
            <person name="Lindquist E."/>
            <person name="Endo T."/>
            <person name="Hotta K."/>
            <person name="Inaba K."/>
        </authorList>
    </citation>
    <scope>NUCLEOTIDE SEQUENCE [LARGE SCALE GENOMIC DNA]</scope>
    <source>
        <strain evidence="27">wild type</strain>
    </source>
</reference>
<dbReference type="PRINTS" id="PR00109">
    <property type="entry name" value="TYRKINASE"/>
</dbReference>
<evidence type="ECO:0000256" key="4">
    <source>
        <dbReference type="ARBA" id="ARBA00022553"/>
    </source>
</evidence>
<dbReference type="GeneTree" id="ENSGT00940000165255"/>
<dbReference type="FunFam" id="2.60.40.1770:FF:000002">
    <property type="entry name" value="ephrin type-A receptor 2"/>
    <property type="match status" value="1"/>
</dbReference>
<evidence type="ECO:0000256" key="8">
    <source>
        <dbReference type="ARBA" id="ARBA00022737"/>
    </source>
</evidence>